<dbReference type="PANTHER" id="PTHR21716:SF69">
    <property type="entry name" value="TRANSPORT PROTEIN YUBA-RELATED"/>
    <property type="match status" value="1"/>
</dbReference>
<dbReference type="KEGG" id="spet:CEP67_11855"/>
<evidence type="ECO:0000256" key="1">
    <source>
        <dbReference type="ARBA" id="ARBA00004141"/>
    </source>
</evidence>
<gene>
    <name evidence="7" type="ORF">CJ235_01310</name>
</gene>
<proteinExistence type="inferred from homology"/>
<feature type="transmembrane region" description="Helical" evidence="6">
    <location>
        <begin position="30"/>
        <end position="57"/>
    </location>
</feature>
<accession>A0A1Z3U3T5</accession>
<feature type="transmembrane region" description="Helical" evidence="6">
    <location>
        <begin position="306"/>
        <end position="337"/>
    </location>
</feature>
<dbReference type="RefSeq" id="WP_002472251.1">
    <property type="nucleotide sequence ID" value="NZ_CP022096.2"/>
</dbReference>
<dbReference type="Pfam" id="PF01594">
    <property type="entry name" value="AI-2E_transport"/>
    <property type="match status" value="1"/>
</dbReference>
<feature type="transmembrane region" description="Helical" evidence="6">
    <location>
        <begin position="218"/>
        <end position="235"/>
    </location>
</feature>
<keyword evidence="4 6" id="KW-1133">Transmembrane helix</keyword>
<dbReference type="EMBL" id="PNGG01000001">
    <property type="protein sequence ID" value="PMC20338.1"/>
    <property type="molecule type" value="Genomic_DNA"/>
</dbReference>
<organism evidence="7 8">
    <name type="scientific">Staphylococcus pettenkoferi</name>
    <dbReference type="NCBI Taxonomy" id="170573"/>
    <lineage>
        <taxon>Bacteria</taxon>
        <taxon>Bacillati</taxon>
        <taxon>Bacillota</taxon>
        <taxon>Bacilli</taxon>
        <taxon>Bacillales</taxon>
        <taxon>Staphylococcaceae</taxon>
        <taxon>Staphylococcus</taxon>
    </lineage>
</organism>
<feature type="transmembrane region" description="Helical" evidence="6">
    <location>
        <begin position="5"/>
        <end position="24"/>
    </location>
</feature>
<protein>
    <submittedName>
        <fullName evidence="7">AI-2E family transporter</fullName>
    </submittedName>
</protein>
<comment type="subcellular location">
    <subcellularLocation>
        <location evidence="1">Membrane</location>
        <topology evidence="1">Multi-pass membrane protein</topology>
    </subcellularLocation>
</comment>
<evidence type="ECO:0000256" key="3">
    <source>
        <dbReference type="ARBA" id="ARBA00022692"/>
    </source>
</evidence>
<keyword evidence="5 6" id="KW-0472">Membrane</keyword>
<dbReference type="GO" id="GO:0055085">
    <property type="term" value="P:transmembrane transport"/>
    <property type="evidence" value="ECO:0007669"/>
    <property type="project" value="TreeGrafter"/>
</dbReference>
<reference evidence="7 8" key="1">
    <citation type="submission" date="2017-09" db="EMBL/GenBank/DDBJ databases">
        <title>Bacterial strain isolated from the female urinary microbiota.</title>
        <authorList>
            <person name="Thomas-White K."/>
            <person name="Kumar N."/>
            <person name="Forster S."/>
            <person name="Putonti C."/>
            <person name="Lawley T."/>
            <person name="Wolfe A.J."/>
        </authorList>
    </citation>
    <scope>NUCLEOTIDE SEQUENCE [LARGE SCALE GENOMIC DNA]</scope>
    <source>
        <strain evidence="7 8">UMB0834</strain>
    </source>
</reference>
<dbReference type="PANTHER" id="PTHR21716">
    <property type="entry name" value="TRANSMEMBRANE PROTEIN"/>
    <property type="match status" value="1"/>
</dbReference>
<dbReference type="GO" id="GO:0016020">
    <property type="term" value="C:membrane"/>
    <property type="evidence" value="ECO:0007669"/>
    <property type="project" value="UniProtKB-SubCell"/>
</dbReference>
<evidence type="ECO:0000256" key="2">
    <source>
        <dbReference type="ARBA" id="ARBA00009773"/>
    </source>
</evidence>
<name>A0A1Z3U3T5_9STAP</name>
<feature type="transmembrane region" description="Helical" evidence="6">
    <location>
        <begin position="153"/>
        <end position="177"/>
    </location>
</feature>
<feature type="transmembrane region" description="Helical" evidence="6">
    <location>
        <begin position="266"/>
        <end position="286"/>
    </location>
</feature>
<evidence type="ECO:0000313" key="8">
    <source>
        <dbReference type="Proteomes" id="UP000235748"/>
    </source>
</evidence>
<evidence type="ECO:0000256" key="5">
    <source>
        <dbReference type="ARBA" id="ARBA00023136"/>
    </source>
</evidence>
<dbReference type="Proteomes" id="UP000235748">
    <property type="component" value="Unassembled WGS sequence"/>
</dbReference>
<feature type="transmembrane region" description="Helical" evidence="6">
    <location>
        <begin position="241"/>
        <end position="259"/>
    </location>
</feature>
<dbReference type="GeneID" id="42044531"/>
<sequence>MLNKVWFRTGIALIILFVLIKLVMEVHQIFTPFIIIIQAVLLPFLLSGFLFYICLPFQKLLEKYKVPRWGSILIIFIVLIALIALVIGVVGPLIVAQVENLISQIPTLQREAQDIIHFALNQKDRLPDDVTNRINNVVKSAGDSVTDILSNSISYITSFISTLFLLIMVPFFLIFMLKDHERFIPFIARLFKGERKVFVVNLLKDLDHTLKSYIQGQVLVSIILGIMLYIGYTIIGLRYTLLLVMFASVAHLIPFLGPWMSFIPAAIIGIIQSPVTFIWVCVITLIAQQVESNVVTPNVMGKSLSIHPLTIIVVILASGELGGFGLIIVAVPLYAVIKTVVKNVFKYRQHILEKANSDVKD</sequence>
<feature type="transmembrane region" description="Helical" evidence="6">
    <location>
        <begin position="69"/>
        <end position="95"/>
    </location>
</feature>
<evidence type="ECO:0000256" key="6">
    <source>
        <dbReference type="SAM" id="Phobius"/>
    </source>
</evidence>
<dbReference type="STRING" id="170573.GCA_001076995_01818"/>
<comment type="similarity">
    <text evidence="2">Belongs to the autoinducer-2 exporter (AI-2E) (TC 2.A.86) family.</text>
</comment>
<dbReference type="InterPro" id="IPR002549">
    <property type="entry name" value="AI-2E-like"/>
</dbReference>
<evidence type="ECO:0000313" key="7">
    <source>
        <dbReference type="EMBL" id="PMC20338.1"/>
    </source>
</evidence>
<evidence type="ECO:0000256" key="4">
    <source>
        <dbReference type="ARBA" id="ARBA00022989"/>
    </source>
</evidence>
<dbReference type="AlphaFoldDB" id="A0A1Z3U3T5"/>
<keyword evidence="3 6" id="KW-0812">Transmembrane</keyword>
<comment type="caution">
    <text evidence="7">The sequence shown here is derived from an EMBL/GenBank/DDBJ whole genome shotgun (WGS) entry which is preliminary data.</text>
</comment>